<dbReference type="GO" id="GO:0003951">
    <property type="term" value="F:NAD+ kinase activity"/>
    <property type="evidence" value="ECO:0007669"/>
    <property type="project" value="UniProtKB-UniRule"/>
</dbReference>
<dbReference type="GO" id="GO:0046872">
    <property type="term" value="F:metal ion binding"/>
    <property type="evidence" value="ECO:0007669"/>
    <property type="project" value="UniProtKB-UniRule"/>
</dbReference>
<dbReference type="AlphaFoldDB" id="A0AA86IZV7"/>
<dbReference type="HAMAP" id="MF_00361">
    <property type="entry name" value="NAD_kinase"/>
    <property type="match status" value="1"/>
</dbReference>
<gene>
    <name evidence="6" type="primary">nadK</name>
    <name evidence="8" type="ORF">RGQ30_19190</name>
</gene>
<keyword evidence="2 6" id="KW-0418">Kinase</keyword>
<evidence type="ECO:0000256" key="3">
    <source>
        <dbReference type="ARBA" id="ARBA00022857"/>
    </source>
</evidence>
<keyword evidence="6" id="KW-0067">ATP-binding</keyword>
<name>A0AA86IZV7_9BURK</name>
<evidence type="ECO:0000256" key="7">
    <source>
        <dbReference type="SAM" id="MobiDB-lite"/>
    </source>
</evidence>
<keyword evidence="3 6" id="KW-0521">NADP</keyword>
<feature type="binding site" evidence="6">
    <location>
        <begin position="157"/>
        <end position="158"/>
    </location>
    <ligand>
        <name>NAD(+)</name>
        <dbReference type="ChEBI" id="CHEBI:57540"/>
    </ligand>
</feature>
<dbReference type="PANTHER" id="PTHR20275">
    <property type="entry name" value="NAD KINASE"/>
    <property type="match status" value="1"/>
</dbReference>
<feature type="binding site" evidence="6">
    <location>
        <position position="222"/>
    </location>
    <ligand>
        <name>NAD(+)</name>
        <dbReference type="ChEBI" id="CHEBI:57540"/>
    </ligand>
</feature>
<sequence>MPKQKGMCIAVFAKHGASPKQAIWRSVVDLLAANSFKVLVCDNMLSSTASKKIKLDDDHPNFEFATLAEIKKKAKIAVIIGGDGTFLGTARELADSNIPLIGVNQGRLGFLTDIRLDDINPTLVDTINGQSVAESRSYLQGQILRQGKLVENHIALNDIVISRGIVGGMVELRVEVDGTFMYDLRADGLIVSTPTGSTAYALSADGPILHPSLAGLLIVPVAPHALTNRPIALPQHSTIDVFVTGGKQTGVHFDMQFNGRAKVGDQIRIKVSPHPIQLLHPARYDYFAMLRQKLHWSASPTETPHKTRGLRDSSHAK</sequence>
<accession>A0AA86IZV7</accession>
<dbReference type="RefSeq" id="WP_130556106.1">
    <property type="nucleotide sequence ID" value="NZ_AP028947.1"/>
</dbReference>
<dbReference type="Pfam" id="PF01513">
    <property type="entry name" value="NAD_kinase"/>
    <property type="match status" value="1"/>
</dbReference>
<protein>
    <recommendedName>
        <fullName evidence="6">NAD kinase</fullName>
        <ecNumber evidence="6">2.7.1.23</ecNumber>
    </recommendedName>
    <alternativeName>
        <fullName evidence="6">ATP-dependent NAD kinase</fullName>
    </alternativeName>
</protein>
<dbReference type="InterPro" id="IPR017438">
    <property type="entry name" value="ATP-NAD_kinase_N"/>
</dbReference>
<dbReference type="GO" id="GO:0006741">
    <property type="term" value="P:NADP+ biosynthetic process"/>
    <property type="evidence" value="ECO:0007669"/>
    <property type="project" value="UniProtKB-UniRule"/>
</dbReference>
<dbReference type="EC" id="2.7.1.23" evidence="6"/>
<dbReference type="GO" id="GO:0005524">
    <property type="term" value="F:ATP binding"/>
    <property type="evidence" value="ECO:0007669"/>
    <property type="project" value="UniProtKB-KW"/>
</dbReference>
<comment type="catalytic activity">
    <reaction evidence="5 6">
        <text>NAD(+) + ATP = ADP + NADP(+) + H(+)</text>
        <dbReference type="Rhea" id="RHEA:18629"/>
        <dbReference type="ChEBI" id="CHEBI:15378"/>
        <dbReference type="ChEBI" id="CHEBI:30616"/>
        <dbReference type="ChEBI" id="CHEBI:57540"/>
        <dbReference type="ChEBI" id="CHEBI:58349"/>
        <dbReference type="ChEBI" id="CHEBI:456216"/>
        <dbReference type="EC" id="2.7.1.23"/>
    </reaction>
</comment>
<dbReference type="GO" id="GO:0005737">
    <property type="term" value="C:cytoplasm"/>
    <property type="evidence" value="ECO:0007669"/>
    <property type="project" value="UniProtKB-SubCell"/>
</dbReference>
<keyword evidence="1 6" id="KW-0808">Transferase</keyword>
<reference evidence="8 9" key="1">
    <citation type="submission" date="2023-10" db="EMBL/GenBank/DDBJ databases">
        <title>Complete Genome Sequence of Limnobacter thiooxidans CS-K2T, Isolated from freshwater lake sediments in Bavaria, Germany.</title>
        <authorList>
            <person name="Naruki M."/>
            <person name="Watanabe A."/>
            <person name="Warashina T."/>
            <person name="Morita T."/>
            <person name="Arakawa K."/>
        </authorList>
    </citation>
    <scope>NUCLEOTIDE SEQUENCE [LARGE SCALE GENOMIC DNA]</scope>
    <source>
        <strain evidence="8 9">CS-K2</strain>
    </source>
</reference>
<dbReference type="Pfam" id="PF20143">
    <property type="entry name" value="NAD_kinase_C"/>
    <property type="match status" value="1"/>
</dbReference>
<comment type="caution">
    <text evidence="6">Lacks conserved residue(s) required for the propagation of feature annotation.</text>
</comment>
<feature type="binding site" evidence="6">
    <location>
        <position position="256"/>
    </location>
    <ligand>
        <name>NAD(+)</name>
        <dbReference type="ChEBI" id="CHEBI:57540"/>
    </ligand>
</feature>
<evidence type="ECO:0000256" key="2">
    <source>
        <dbReference type="ARBA" id="ARBA00022777"/>
    </source>
</evidence>
<feature type="binding site" evidence="6">
    <location>
        <position position="187"/>
    </location>
    <ligand>
        <name>NAD(+)</name>
        <dbReference type="ChEBI" id="CHEBI:57540"/>
    </ligand>
</feature>
<keyword evidence="4 6" id="KW-0520">NAD</keyword>
<comment type="subcellular location">
    <subcellularLocation>
        <location evidence="6">Cytoplasm</location>
    </subcellularLocation>
</comment>
<dbReference type="Gene3D" id="2.60.200.30">
    <property type="entry name" value="Probable inorganic polyphosphate/atp-NAD kinase, domain 2"/>
    <property type="match status" value="1"/>
</dbReference>
<organism evidence="8 9">
    <name type="scientific">Limnobacter thiooxidans</name>
    <dbReference type="NCBI Taxonomy" id="131080"/>
    <lineage>
        <taxon>Bacteria</taxon>
        <taxon>Pseudomonadati</taxon>
        <taxon>Pseudomonadota</taxon>
        <taxon>Betaproteobacteria</taxon>
        <taxon>Burkholderiales</taxon>
        <taxon>Burkholderiaceae</taxon>
        <taxon>Limnobacter</taxon>
    </lineage>
</organism>
<dbReference type="EMBL" id="AP028947">
    <property type="protein sequence ID" value="BET26418.1"/>
    <property type="molecule type" value="Genomic_DNA"/>
</dbReference>
<comment type="cofactor">
    <cofactor evidence="6">
        <name>a divalent metal cation</name>
        <dbReference type="ChEBI" id="CHEBI:60240"/>
    </cofactor>
</comment>
<evidence type="ECO:0000256" key="5">
    <source>
        <dbReference type="ARBA" id="ARBA00047925"/>
    </source>
</evidence>
<feature type="region of interest" description="Disordered" evidence="7">
    <location>
        <begin position="298"/>
        <end position="317"/>
    </location>
</feature>
<feature type="binding site" evidence="6">
    <location>
        <position position="185"/>
    </location>
    <ligand>
        <name>NAD(+)</name>
        <dbReference type="ChEBI" id="CHEBI:57540"/>
    </ligand>
</feature>
<evidence type="ECO:0000256" key="6">
    <source>
        <dbReference type="HAMAP-Rule" id="MF_00361"/>
    </source>
</evidence>
<dbReference type="Proteomes" id="UP001329151">
    <property type="component" value="Chromosome"/>
</dbReference>
<evidence type="ECO:0000256" key="1">
    <source>
        <dbReference type="ARBA" id="ARBA00022679"/>
    </source>
</evidence>
<comment type="function">
    <text evidence="6">Involved in the regulation of the intracellular balance of NAD and NADP, and is a key enzyme in the biosynthesis of NADP. Catalyzes specifically the phosphorylation on 2'-hydroxyl of the adenosine moiety of NAD to yield NADP.</text>
</comment>
<proteinExistence type="inferred from homology"/>
<evidence type="ECO:0000313" key="8">
    <source>
        <dbReference type="EMBL" id="BET26418.1"/>
    </source>
</evidence>
<dbReference type="GO" id="GO:0019674">
    <property type="term" value="P:NAD+ metabolic process"/>
    <property type="evidence" value="ECO:0007669"/>
    <property type="project" value="InterPro"/>
</dbReference>
<dbReference type="SUPFAM" id="SSF111331">
    <property type="entry name" value="NAD kinase/diacylglycerol kinase-like"/>
    <property type="match status" value="1"/>
</dbReference>
<feature type="active site" description="Proton acceptor" evidence="6">
    <location>
        <position position="83"/>
    </location>
</feature>
<evidence type="ECO:0000256" key="4">
    <source>
        <dbReference type="ARBA" id="ARBA00023027"/>
    </source>
</evidence>
<feature type="binding site" evidence="6">
    <location>
        <begin position="83"/>
        <end position="84"/>
    </location>
    <ligand>
        <name>NAD(+)</name>
        <dbReference type="ChEBI" id="CHEBI:57540"/>
    </ligand>
</feature>
<feature type="binding site" evidence="6">
    <location>
        <begin position="198"/>
        <end position="203"/>
    </location>
    <ligand>
        <name>NAD(+)</name>
        <dbReference type="ChEBI" id="CHEBI:57540"/>
    </ligand>
</feature>
<dbReference type="KEGG" id="lto:RGQ30_19190"/>
<keyword evidence="6" id="KW-0547">Nucleotide-binding</keyword>
<dbReference type="InterPro" id="IPR017437">
    <property type="entry name" value="ATP-NAD_kinase_PpnK-typ_C"/>
</dbReference>
<dbReference type="PANTHER" id="PTHR20275:SF0">
    <property type="entry name" value="NAD KINASE"/>
    <property type="match status" value="1"/>
</dbReference>
<dbReference type="Gene3D" id="3.40.50.10330">
    <property type="entry name" value="Probable inorganic polyphosphate/atp-NAD kinase, domain 1"/>
    <property type="match status" value="1"/>
</dbReference>
<keyword evidence="6" id="KW-0963">Cytoplasm</keyword>
<keyword evidence="9" id="KW-1185">Reference proteome</keyword>
<dbReference type="InterPro" id="IPR016064">
    <property type="entry name" value="NAD/diacylglycerol_kinase_sf"/>
</dbReference>
<comment type="similarity">
    <text evidence="6">Belongs to the NAD kinase family.</text>
</comment>
<dbReference type="InterPro" id="IPR002504">
    <property type="entry name" value="NADK"/>
</dbReference>
<feature type="compositionally biased region" description="Basic and acidic residues" evidence="7">
    <location>
        <begin position="303"/>
        <end position="317"/>
    </location>
</feature>
<dbReference type="GO" id="GO:0051287">
    <property type="term" value="F:NAD binding"/>
    <property type="evidence" value="ECO:0007669"/>
    <property type="project" value="UniProtKB-ARBA"/>
</dbReference>
<evidence type="ECO:0000313" key="9">
    <source>
        <dbReference type="Proteomes" id="UP001329151"/>
    </source>
</evidence>